<keyword evidence="6" id="KW-1185">Reference proteome</keyword>
<name>W1PYV7_AMBTC</name>
<dbReference type="eggNOG" id="KOG4197">
    <property type="taxonomic scope" value="Eukaryota"/>
</dbReference>
<dbReference type="PROSITE" id="PS51375">
    <property type="entry name" value="PPR"/>
    <property type="match status" value="7"/>
</dbReference>
<feature type="repeat" description="PPR" evidence="3">
    <location>
        <begin position="337"/>
        <end position="371"/>
    </location>
</feature>
<dbReference type="InterPro" id="IPR011990">
    <property type="entry name" value="TPR-like_helical_dom_sf"/>
</dbReference>
<reference evidence="6" key="1">
    <citation type="journal article" date="2013" name="Science">
        <title>The Amborella genome and the evolution of flowering plants.</title>
        <authorList>
            <consortium name="Amborella Genome Project"/>
        </authorList>
    </citation>
    <scope>NUCLEOTIDE SEQUENCE [LARGE SCALE GENOMIC DNA]</scope>
</reference>
<dbReference type="HOGENOM" id="CLU_390974_0_0_1"/>
<dbReference type="PANTHER" id="PTHR47941">
    <property type="entry name" value="PENTATRICOPEPTIDE REPEAT-CONTAINING PROTEIN 3, MITOCHONDRIAL"/>
    <property type="match status" value="1"/>
</dbReference>
<feature type="repeat" description="PPR" evidence="3">
    <location>
        <begin position="460"/>
        <end position="494"/>
    </location>
</feature>
<feature type="region of interest" description="Disordered" evidence="4">
    <location>
        <begin position="40"/>
        <end position="79"/>
    </location>
</feature>
<dbReference type="Pfam" id="PF01535">
    <property type="entry name" value="PPR"/>
    <property type="match status" value="3"/>
</dbReference>
<feature type="repeat" description="PPR" evidence="3">
    <location>
        <begin position="565"/>
        <end position="599"/>
    </location>
</feature>
<proteinExistence type="inferred from homology"/>
<evidence type="ECO:0008006" key="7">
    <source>
        <dbReference type="Google" id="ProtNLM"/>
    </source>
</evidence>
<dbReference type="GO" id="GO:0003729">
    <property type="term" value="F:mRNA binding"/>
    <property type="evidence" value="ECO:0000318"/>
    <property type="project" value="GO_Central"/>
</dbReference>
<keyword evidence="2" id="KW-0677">Repeat</keyword>
<dbReference type="Proteomes" id="UP000017836">
    <property type="component" value="Unassembled WGS sequence"/>
</dbReference>
<dbReference type="SUPFAM" id="SSF81901">
    <property type="entry name" value="HCP-like"/>
    <property type="match status" value="1"/>
</dbReference>
<evidence type="ECO:0000256" key="4">
    <source>
        <dbReference type="SAM" id="MobiDB-lite"/>
    </source>
</evidence>
<dbReference type="KEGG" id="atr:18441534"/>
<organism evidence="5 6">
    <name type="scientific">Amborella trichopoda</name>
    <dbReference type="NCBI Taxonomy" id="13333"/>
    <lineage>
        <taxon>Eukaryota</taxon>
        <taxon>Viridiplantae</taxon>
        <taxon>Streptophyta</taxon>
        <taxon>Embryophyta</taxon>
        <taxon>Tracheophyta</taxon>
        <taxon>Spermatophyta</taxon>
        <taxon>Magnoliopsida</taxon>
        <taxon>Amborellales</taxon>
        <taxon>Amborellaceae</taxon>
        <taxon>Amborella</taxon>
    </lineage>
</organism>
<dbReference type="Gramene" id="ERN13294">
    <property type="protein sequence ID" value="ERN13294"/>
    <property type="gene ID" value="AMTR_s00041p00057960"/>
</dbReference>
<feature type="repeat" description="PPR" evidence="3">
    <location>
        <begin position="530"/>
        <end position="564"/>
    </location>
</feature>
<dbReference type="AlphaFoldDB" id="W1PYV7"/>
<dbReference type="OrthoDB" id="42736at2759"/>
<feature type="repeat" description="PPR" evidence="3">
    <location>
        <begin position="495"/>
        <end position="529"/>
    </location>
</feature>
<gene>
    <name evidence="5" type="ORF">AMTR_s00041p00057960</name>
</gene>
<feature type="repeat" description="PPR" evidence="3">
    <location>
        <begin position="302"/>
        <end position="336"/>
    </location>
</feature>
<dbReference type="EMBL" id="KI392588">
    <property type="protein sequence ID" value="ERN13294.1"/>
    <property type="molecule type" value="Genomic_DNA"/>
</dbReference>
<accession>W1PYV7</accession>
<dbReference type="Gene3D" id="1.25.40.10">
    <property type="entry name" value="Tetratricopeptide repeat domain"/>
    <property type="match status" value="4"/>
</dbReference>
<feature type="repeat" description="PPR" evidence="3">
    <location>
        <begin position="196"/>
        <end position="230"/>
    </location>
</feature>
<protein>
    <recommendedName>
        <fullName evidence="7">Pentacotripeptide-repeat region of PRORP domain-containing protein</fullName>
    </recommendedName>
</protein>
<sequence>MLSFFSVICRSRKNKILNFFIRPSLWSTLAFNPQQALHFEPKATKNRPQNPKTTLFKPQEKERPSFHSHSLETEDPKGSEPCFDQEVAGLLEICNTLTMYDSSVWVSMITAFKLNPETVRLVLGKLQGNVHLAMDFFKCVQLNSQFQCSIGCYSAMVSLLLREKMFSECLPLLRELALLNYSPRRVLESLSTYDPDPLIFSLLMEGYTQVKMPNQAITVFQWLLDSGHHPNASSCCNLILCLLKSNQVDIAWKVYMELQTIGIYISNSHALNALICALCKEGHVQRAHLVFLAASSRSIVLDISLCNPILSYYVQKGLTRQAFCLFGTILQKGIEPNSETYAIFIGEFVELGDLGQAKIFFDRMLAKGLVPSCKSYMNLIYMQIWQGFGALAMELIKELIEKYPSKSSVHFLGDLLECLYVDGRREAGNQLLCWLIKLGLGSAVKSCHGEFKINNSKQRAVHNCNREINRLSREGKLEEARKIFYKMAYLGLVPNIFTYNTIIEGYCKEGNLSRAYKLCDEMLLMGVETNIGTYTSLISGLEREGKMKDALELVHMLSVRGLIPNLQICNILVEGLRKRGDVEEALVLYYWLQESLLVPDFFISQSLLVSLCTFGRMEDANKLFQRITIRCLLQDEIGFGLVSNWAIRGYNLENAFKLYGIALGRGFLPDVFTFSILISGLDKHNKLTDSSIVVTNSIVYSELALL</sequence>
<comment type="similarity">
    <text evidence="1">Belongs to the PPR family. P subfamily.</text>
</comment>
<evidence type="ECO:0000256" key="1">
    <source>
        <dbReference type="ARBA" id="ARBA00007626"/>
    </source>
</evidence>
<dbReference type="Pfam" id="PF13041">
    <property type="entry name" value="PPR_2"/>
    <property type="match status" value="2"/>
</dbReference>
<feature type="compositionally biased region" description="Basic and acidic residues" evidence="4">
    <location>
        <begin position="58"/>
        <end position="78"/>
    </location>
</feature>
<evidence type="ECO:0000256" key="3">
    <source>
        <dbReference type="PROSITE-ProRule" id="PRU00708"/>
    </source>
</evidence>
<dbReference type="NCBIfam" id="TIGR00756">
    <property type="entry name" value="PPR"/>
    <property type="match status" value="3"/>
</dbReference>
<dbReference type="InterPro" id="IPR002885">
    <property type="entry name" value="PPR_rpt"/>
</dbReference>
<evidence type="ECO:0000313" key="6">
    <source>
        <dbReference type="Proteomes" id="UP000017836"/>
    </source>
</evidence>
<evidence type="ECO:0000256" key="2">
    <source>
        <dbReference type="ARBA" id="ARBA00022737"/>
    </source>
</evidence>
<evidence type="ECO:0000313" key="5">
    <source>
        <dbReference type="EMBL" id="ERN13294.1"/>
    </source>
</evidence>